<gene>
    <name evidence="17" type="primary">rsmB</name>
    <name evidence="17" type="ORF">GM160_01315</name>
</gene>
<dbReference type="EC" id="2.1.1.176" evidence="4"/>
<comment type="catalytic activity">
    <reaction evidence="13">
        <text>cytidine(967) in 16S rRNA + S-adenosyl-L-methionine = 5-methylcytidine(967) in 16S rRNA + S-adenosyl-L-homocysteine + H(+)</text>
        <dbReference type="Rhea" id="RHEA:42748"/>
        <dbReference type="Rhea" id="RHEA-COMP:10219"/>
        <dbReference type="Rhea" id="RHEA-COMP:10220"/>
        <dbReference type="ChEBI" id="CHEBI:15378"/>
        <dbReference type="ChEBI" id="CHEBI:57856"/>
        <dbReference type="ChEBI" id="CHEBI:59789"/>
        <dbReference type="ChEBI" id="CHEBI:74483"/>
        <dbReference type="ChEBI" id="CHEBI:82748"/>
        <dbReference type="EC" id="2.1.1.176"/>
    </reaction>
</comment>
<feature type="region of interest" description="Disordered" evidence="15">
    <location>
        <begin position="1"/>
        <end position="22"/>
    </location>
</feature>
<dbReference type="NCBIfam" id="NF008149">
    <property type="entry name" value="PRK10901.1"/>
    <property type="match status" value="1"/>
</dbReference>
<feature type="binding site" evidence="14">
    <location>
        <begin position="331"/>
        <end position="337"/>
    </location>
    <ligand>
        <name>S-adenosyl-L-methionine</name>
        <dbReference type="ChEBI" id="CHEBI:59789"/>
    </ligand>
</feature>
<proteinExistence type="inferred from homology"/>
<evidence type="ECO:0000256" key="3">
    <source>
        <dbReference type="ARBA" id="ARBA00007494"/>
    </source>
</evidence>
<accession>A0A6I6D1N2</accession>
<dbReference type="InterPro" id="IPR035926">
    <property type="entry name" value="NusB-like_sf"/>
</dbReference>
<keyword evidence="18" id="KW-1185">Reference proteome</keyword>
<keyword evidence="6" id="KW-0698">rRNA processing</keyword>
<evidence type="ECO:0000256" key="1">
    <source>
        <dbReference type="ARBA" id="ARBA00002724"/>
    </source>
</evidence>
<feature type="domain" description="SAM-dependent MTase RsmB/NOP-type" evidence="16">
    <location>
        <begin position="241"/>
        <end position="509"/>
    </location>
</feature>
<keyword evidence="9 14" id="KW-0949">S-adenosyl-L-methionine</keyword>
<dbReference type="AlphaFoldDB" id="A0A6I6D1N2"/>
<evidence type="ECO:0000256" key="12">
    <source>
        <dbReference type="ARBA" id="ARBA00031088"/>
    </source>
</evidence>
<comment type="subcellular location">
    <subcellularLocation>
        <location evidence="2">Cytoplasm</location>
    </subcellularLocation>
</comment>
<dbReference type="Pfam" id="PF01189">
    <property type="entry name" value="Methyltr_RsmB-F"/>
    <property type="match status" value="1"/>
</dbReference>
<organism evidence="17 18">
    <name type="scientific">Guyparkeria halophila</name>
    <dbReference type="NCBI Taxonomy" id="47960"/>
    <lineage>
        <taxon>Bacteria</taxon>
        <taxon>Pseudomonadati</taxon>
        <taxon>Pseudomonadota</taxon>
        <taxon>Gammaproteobacteria</taxon>
        <taxon>Chromatiales</taxon>
        <taxon>Thioalkalibacteraceae</taxon>
        <taxon>Guyparkeria</taxon>
    </lineage>
</organism>
<sequence length="513" mass="55871">MASSCRRVPAGSSSRACSGPAVARSPPVILPAAAICWGCGLADNPQADRPSRRRQGGHGGQPGRSRRRVAGAEQGGRPRSPEALVAEGLIQVVDHGRSLDGVLPELTARAQAAHRSVVQAMSYEVLRHYEPLAWWRDQLLDRPLNPRAAEVGMLLLVGLERLTGSKREPSRVVNAAVHAARELNHNWATGLVNAVLRRAVRQLESGETPFAKAPPAVRARLPDWLFGMLANDWGEERTILLGEQLATHPPMTLRVNAAEQSVSAYLERLAEQSIEASATRFASHGVALASPLDVERLPGFHQGEVSVQDEAAQLVVDLMALAPGQRVLDACCAPGGKTLAMLDAEPAVQMTAVDIDVTRLARVQDNLERSGRFAELVCADLTAQSIEPPGRFDRILADVPCSATGVIRRHPDIKRLRRPEDLDSLVRRQREILERLWGLLRPGGRLVYATCSILKRENAKQVESFLRDHPEAVAVPLDVDWGEPQSVGRQLFPQADGHDGFYYAVLEKPVTNG</sequence>
<dbReference type="PROSITE" id="PS51686">
    <property type="entry name" value="SAM_MT_RSMB_NOP"/>
    <property type="match status" value="1"/>
</dbReference>
<evidence type="ECO:0000259" key="16">
    <source>
        <dbReference type="PROSITE" id="PS51686"/>
    </source>
</evidence>
<dbReference type="GO" id="GO:0003723">
    <property type="term" value="F:RNA binding"/>
    <property type="evidence" value="ECO:0007669"/>
    <property type="project" value="UniProtKB-UniRule"/>
</dbReference>
<feature type="binding site" evidence="14">
    <location>
        <position position="354"/>
    </location>
    <ligand>
        <name>S-adenosyl-L-methionine</name>
        <dbReference type="ChEBI" id="CHEBI:59789"/>
    </ligand>
</feature>
<comment type="similarity">
    <text evidence="3 14">Belongs to the class I-like SAM-binding methyltransferase superfamily. RsmB/NOP family.</text>
</comment>
<evidence type="ECO:0000313" key="17">
    <source>
        <dbReference type="EMBL" id="QGT77634.1"/>
    </source>
</evidence>
<dbReference type="PRINTS" id="PR02008">
    <property type="entry name" value="RCMTFAMILY"/>
</dbReference>
<evidence type="ECO:0000256" key="15">
    <source>
        <dbReference type="SAM" id="MobiDB-lite"/>
    </source>
</evidence>
<evidence type="ECO:0000256" key="9">
    <source>
        <dbReference type="ARBA" id="ARBA00022691"/>
    </source>
</evidence>
<dbReference type="SUPFAM" id="SSF48013">
    <property type="entry name" value="NusB-like"/>
    <property type="match status" value="1"/>
</dbReference>
<dbReference type="InterPro" id="IPR049560">
    <property type="entry name" value="MeTrfase_RsmB-F_NOP2_cat"/>
</dbReference>
<evidence type="ECO:0000256" key="10">
    <source>
        <dbReference type="ARBA" id="ARBA00022884"/>
    </source>
</evidence>
<reference evidence="17 18" key="1">
    <citation type="submission" date="2019-11" db="EMBL/GenBank/DDBJ databases">
        <authorList>
            <person name="Zhang J."/>
            <person name="Sun C."/>
        </authorList>
    </citation>
    <scope>NUCLEOTIDE SEQUENCE [LARGE SCALE GENOMIC DNA]</scope>
    <source>
        <strain evidence="18">sp2</strain>
    </source>
</reference>
<dbReference type="InterPro" id="IPR004573">
    <property type="entry name" value="rRNA_ssu_MeTfrase_B"/>
</dbReference>
<dbReference type="Pfam" id="PF01029">
    <property type="entry name" value="NusB"/>
    <property type="match status" value="1"/>
</dbReference>
<evidence type="ECO:0000256" key="4">
    <source>
        <dbReference type="ARBA" id="ARBA00012140"/>
    </source>
</evidence>
<dbReference type="Gene3D" id="1.10.940.10">
    <property type="entry name" value="NusB-like"/>
    <property type="match status" value="1"/>
</dbReference>
<dbReference type="GO" id="GO:0070475">
    <property type="term" value="P:rRNA base methylation"/>
    <property type="evidence" value="ECO:0007669"/>
    <property type="project" value="TreeGrafter"/>
</dbReference>
<dbReference type="InterPro" id="IPR029063">
    <property type="entry name" value="SAM-dependent_MTases_sf"/>
</dbReference>
<feature type="region of interest" description="Disordered" evidence="15">
    <location>
        <begin position="46"/>
        <end position="83"/>
    </location>
</feature>
<feature type="binding site" evidence="14">
    <location>
        <position position="398"/>
    </location>
    <ligand>
        <name>S-adenosyl-L-methionine</name>
        <dbReference type="ChEBI" id="CHEBI:59789"/>
    </ligand>
</feature>
<evidence type="ECO:0000256" key="14">
    <source>
        <dbReference type="PROSITE-ProRule" id="PRU01023"/>
    </source>
</evidence>
<keyword evidence="8 14" id="KW-0808">Transferase</keyword>
<evidence type="ECO:0000256" key="13">
    <source>
        <dbReference type="ARBA" id="ARBA00047283"/>
    </source>
</evidence>
<dbReference type="GO" id="GO:0009383">
    <property type="term" value="F:rRNA (cytosine-C5-)-methyltransferase activity"/>
    <property type="evidence" value="ECO:0007669"/>
    <property type="project" value="TreeGrafter"/>
</dbReference>
<evidence type="ECO:0000256" key="2">
    <source>
        <dbReference type="ARBA" id="ARBA00004496"/>
    </source>
</evidence>
<dbReference type="InterPro" id="IPR018314">
    <property type="entry name" value="RsmB/NOL1/NOP2-like_CS"/>
</dbReference>
<dbReference type="PANTHER" id="PTHR22807:SF61">
    <property type="entry name" value="NOL1_NOP2_SUN FAMILY PROTEIN _ ANTITERMINATION NUSB DOMAIN-CONTAINING PROTEIN"/>
    <property type="match status" value="1"/>
</dbReference>
<feature type="active site" description="Nucleophile" evidence="14">
    <location>
        <position position="451"/>
    </location>
</feature>
<dbReference type="FunFam" id="3.40.50.150:FF:000022">
    <property type="entry name" value="Ribosomal RNA small subunit methyltransferase B"/>
    <property type="match status" value="1"/>
</dbReference>
<keyword evidence="10 14" id="KW-0694">RNA-binding</keyword>
<evidence type="ECO:0000256" key="6">
    <source>
        <dbReference type="ARBA" id="ARBA00022552"/>
    </source>
</evidence>
<dbReference type="Proteomes" id="UP000427716">
    <property type="component" value="Chromosome"/>
</dbReference>
<keyword evidence="5" id="KW-0963">Cytoplasm</keyword>
<evidence type="ECO:0000256" key="7">
    <source>
        <dbReference type="ARBA" id="ARBA00022603"/>
    </source>
</evidence>
<dbReference type="InterPro" id="IPR054728">
    <property type="entry name" value="RsmB-like_ferredoxin"/>
</dbReference>
<feature type="binding site" evidence="14">
    <location>
        <position position="380"/>
    </location>
    <ligand>
        <name>S-adenosyl-L-methionine</name>
        <dbReference type="ChEBI" id="CHEBI:59789"/>
    </ligand>
</feature>
<dbReference type="InterPro" id="IPR006027">
    <property type="entry name" value="NusB_RsmB_TIM44"/>
</dbReference>
<dbReference type="GO" id="GO:0006355">
    <property type="term" value="P:regulation of DNA-templated transcription"/>
    <property type="evidence" value="ECO:0007669"/>
    <property type="project" value="InterPro"/>
</dbReference>
<comment type="function">
    <text evidence="1">Specifically methylates the cytosine at position 967 (m5C967) of 16S rRNA.</text>
</comment>
<dbReference type="InterPro" id="IPR001678">
    <property type="entry name" value="MeTrfase_RsmB-F_NOP2_dom"/>
</dbReference>
<protein>
    <recommendedName>
        <fullName evidence="4">16S rRNA (cytosine(967)-C(5))-methyltransferase</fullName>
        <ecNumber evidence="4">2.1.1.176</ecNumber>
    </recommendedName>
    <alternativeName>
        <fullName evidence="11">16S rRNA m5C967 methyltransferase</fullName>
    </alternativeName>
    <alternativeName>
        <fullName evidence="12">rRNA (cytosine-C(5)-)-methyltransferase RsmB</fullName>
    </alternativeName>
</protein>
<evidence type="ECO:0000313" key="18">
    <source>
        <dbReference type="Proteomes" id="UP000427716"/>
    </source>
</evidence>
<dbReference type="CDD" id="cd02440">
    <property type="entry name" value="AdoMet_MTases"/>
    <property type="match status" value="1"/>
</dbReference>
<dbReference type="GO" id="GO:0005829">
    <property type="term" value="C:cytosol"/>
    <property type="evidence" value="ECO:0007669"/>
    <property type="project" value="TreeGrafter"/>
</dbReference>
<dbReference type="NCBIfam" id="TIGR00563">
    <property type="entry name" value="rsmB"/>
    <property type="match status" value="1"/>
</dbReference>
<dbReference type="EMBL" id="CP046415">
    <property type="protein sequence ID" value="QGT77634.1"/>
    <property type="molecule type" value="Genomic_DNA"/>
</dbReference>
<dbReference type="InterPro" id="IPR023267">
    <property type="entry name" value="RCMT"/>
</dbReference>
<dbReference type="KEGG" id="ghl:GM160_01315"/>
<keyword evidence="7 14" id="KW-0489">Methyltransferase</keyword>
<dbReference type="Pfam" id="PF22458">
    <property type="entry name" value="RsmF-B_ferredox"/>
    <property type="match status" value="1"/>
</dbReference>
<dbReference type="Gene3D" id="3.30.70.1170">
    <property type="entry name" value="Sun protein, domain 3"/>
    <property type="match status" value="1"/>
</dbReference>
<dbReference type="PROSITE" id="PS01153">
    <property type="entry name" value="NOL1_NOP2_SUN"/>
    <property type="match status" value="1"/>
</dbReference>
<dbReference type="Gene3D" id="3.40.50.150">
    <property type="entry name" value="Vaccinia Virus protein VP39"/>
    <property type="match status" value="1"/>
</dbReference>
<name>A0A6I6D1N2_9GAMM</name>
<evidence type="ECO:0000256" key="11">
    <source>
        <dbReference type="ARBA" id="ARBA00030399"/>
    </source>
</evidence>
<dbReference type="SUPFAM" id="SSF53335">
    <property type="entry name" value="S-adenosyl-L-methionine-dependent methyltransferases"/>
    <property type="match status" value="1"/>
</dbReference>
<evidence type="ECO:0000256" key="8">
    <source>
        <dbReference type="ARBA" id="ARBA00022679"/>
    </source>
</evidence>
<evidence type="ECO:0000256" key="5">
    <source>
        <dbReference type="ARBA" id="ARBA00022490"/>
    </source>
</evidence>
<dbReference type="PANTHER" id="PTHR22807">
    <property type="entry name" value="NOP2 YEAST -RELATED NOL1/NOP2/FMU SUN DOMAIN-CONTAINING"/>
    <property type="match status" value="1"/>
</dbReference>